<dbReference type="AlphaFoldDB" id="A0A397UZ32"/>
<accession>A0A397UZ32</accession>
<proteinExistence type="predicted"/>
<dbReference type="Proteomes" id="UP000266673">
    <property type="component" value="Unassembled WGS sequence"/>
</dbReference>
<reference evidence="2 3" key="1">
    <citation type="submission" date="2018-06" db="EMBL/GenBank/DDBJ databases">
        <title>Comparative genomics reveals the genomic features of Rhizophagus irregularis, R. cerebriforme, R. diaphanum and Gigaspora rosea, and their symbiotic lifestyle signature.</title>
        <authorList>
            <person name="Morin E."/>
            <person name="San Clemente H."/>
            <person name="Chen E.C.H."/>
            <person name="De La Providencia I."/>
            <person name="Hainaut M."/>
            <person name="Kuo A."/>
            <person name="Kohler A."/>
            <person name="Murat C."/>
            <person name="Tang N."/>
            <person name="Roy S."/>
            <person name="Loubradou J."/>
            <person name="Henrissat B."/>
            <person name="Grigoriev I.V."/>
            <person name="Corradi N."/>
            <person name="Roux C."/>
            <person name="Martin F.M."/>
        </authorList>
    </citation>
    <scope>NUCLEOTIDE SEQUENCE [LARGE SCALE GENOMIC DNA]</scope>
    <source>
        <strain evidence="2 3">DAOM 194757</strain>
    </source>
</reference>
<feature type="chain" id="PRO_5017213352" evidence="1">
    <location>
        <begin position="25"/>
        <end position="74"/>
    </location>
</feature>
<gene>
    <name evidence="2" type="ORF">C2G38_2094321</name>
</gene>
<sequence>MSSKFLTLLTILVLFFAFSLSALGSQENPLKRQAQCVSAVRTSGTMSTVLSPSCTVTLVAPTYTAISCGNCSST</sequence>
<keyword evidence="1" id="KW-0732">Signal</keyword>
<feature type="signal peptide" evidence="1">
    <location>
        <begin position="1"/>
        <end position="24"/>
    </location>
</feature>
<protein>
    <submittedName>
        <fullName evidence="2">Uncharacterized protein</fullName>
    </submittedName>
</protein>
<evidence type="ECO:0000313" key="3">
    <source>
        <dbReference type="Proteomes" id="UP000266673"/>
    </source>
</evidence>
<evidence type="ECO:0000313" key="2">
    <source>
        <dbReference type="EMBL" id="RIB14992.1"/>
    </source>
</evidence>
<keyword evidence="3" id="KW-1185">Reference proteome</keyword>
<evidence type="ECO:0000256" key="1">
    <source>
        <dbReference type="SAM" id="SignalP"/>
    </source>
</evidence>
<dbReference type="EMBL" id="QKWP01000779">
    <property type="protein sequence ID" value="RIB14992.1"/>
    <property type="molecule type" value="Genomic_DNA"/>
</dbReference>
<name>A0A397UZ32_9GLOM</name>
<organism evidence="2 3">
    <name type="scientific">Gigaspora rosea</name>
    <dbReference type="NCBI Taxonomy" id="44941"/>
    <lineage>
        <taxon>Eukaryota</taxon>
        <taxon>Fungi</taxon>
        <taxon>Fungi incertae sedis</taxon>
        <taxon>Mucoromycota</taxon>
        <taxon>Glomeromycotina</taxon>
        <taxon>Glomeromycetes</taxon>
        <taxon>Diversisporales</taxon>
        <taxon>Gigasporaceae</taxon>
        <taxon>Gigaspora</taxon>
    </lineage>
</organism>
<comment type="caution">
    <text evidence="2">The sequence shown here is derived from an EMBL/GenBank/DDBJ whole genome shotgun (WGS) entry which is preliminary data.</text>
</comment>